<feature type="signal peptide" evidence="3">
    <location>
        <begin position="1"/>
        <end position="35"/>
    </location>
</feature>
<feature type="region of interest" description="Disordered" evidence="1">
    <location>
        <begin position="259"/>
        <end position="279"/>
    </location>
</feature>
<sequence>MTGGGGSRPSRHLRAGLLTLLALLTLLGPAGPASATAEAGPVTQAPPVAEGVPEKVAQWFRTEAAGVVSTQGGAELDLSAEQRAGVAIGLVRTVSTWSAGFRSGGEADPPLEATSRWVAPLSLGQEGVGVLVAGLDPNGVVGPEQLRAAPDLAEALLALGPAQPVVHDVPLDAWFTVDGGKVLPLDDAARASLAGAVALDVYRPFVQERYAVADPNQPGSAVPDAHSWAPAAWVAAALLLLLGWAGVVVWLRREGDGAEIREPRATRPRTRPRDRGARR</sequence>
<keyword evidence="2" id="KW-1133">Transmembrane helix</keyword>
<organism evidence="4 5">
    <name type="scientific">Georgenia daeguensis</name>
    <dbReference type="NCBI Taxonomy" id="908355"/>
    <lineage>
        <taxon>Bacteria</taxon>
        <taxon>Bacillati</taxon>
        <taxon>Actinomycetota</taxon>
        <taxon>Actinomycetes</taxon>
        <taxon>Micrococcales</taxon>
        <taxon>Bogoriellaceae</taxon>
        <taxon>Georgenia</taxon>
    </lineage>
</organism>
<evidence type="ECO:0000256" key="2">
    <source>
        <dbReference type="SAM" id="Phobius"/>
    </source>
</evidence>
<dbReference type="Proteomes" id="UP001499841">
    <property type="component" value="Unassembled WGS sequence"/>
</dbReference>
<evidence type="ECO:0000256" key="1">
    <source>
        <dbReference type="SAM" id="MobiDB-lite"/>
    </source>
</evidence>
<evidence type="ECO:0000256" key="3">
    <source>
        <dbReference type="SAM" id="SignalP"/>
    </source>
</evidence>
<dbReference type="EMBL" id="BAABBA010000009">
    <property type="protein sequence ID" value="GAA4287697.1"/>
    <property type="molecule type" value="Genomic_DNA"/>
</dbReference>
<keyword evidence="2" id="KW-0812">Transmembrane</keyword>
<keyword evidence="3" id="KW-0732">Signal</keyword>
<dbReference type="RefSeq" id="WP_345040676.1">
    <property type="nucleotide sequence ID" value="NZ_BAABBA010000009.1"/>
</dbReference>
<keyword evidence="2" id="KW-0472">Membrane</keyword>
<keyword evidence="5" id="KW-1185">Reference proteome</keyword>
<gene>
    <name evidence="4" type="ORF">GCM10022262_20560</name>
</gene>
<comment type="caution">
    <text evidence="4">The sequence shown here is derived from an EMBL/GenBank/DDBJ whole genome shotgun (WGS) entry which is preliminary data.</text>
</comment>
<evidence type="ECO:0000313" key="5">
    <source>
        <dbReference type="Proteomes" id="UP001499841"/>
    </source>
</evidence>
<accession>A0ABP8EUV7</accession>
<proteinExistence type="predicted"/>
<protein>
    <recommendedName>
        <fullName evidence="6">SURF1-like protein</fullName>
    </recommendedName>
</protein>
<name>A0ABP8EUV7_9MICO</name>
<reference evidence="5" key="1">
    <citation type="journal article" date="2019" name="Int. J. Syst. Evol. Microbiol.">
        <title>The Global Catalogue of Microorganisms (GCM) 10K type strain sequencing project: providing services to taxonomists for standard genome sequencing and annotation.</title>
        <authorList>
            <consortium name="The Broad Institute Genomics Platform"/>
            <consortium name="The Broad Institute Genome Sequencing Center for Infectious Disease"/>
            <person name="Wu L."/>
            <person name="Ma J."/>
        </authorList>
    </citation>
    <scope>NUCLEOTIDE SEQUENCE [LARGE SCALE GENOMIC DNA]</scope>
    <source>
        <strain evidence="5">JCM 17459</strain>
    </source>
</reference>
<feature type="chain" id="PRO_5046571107" description="SURF1-like protein" evidence="3">
    <location>
        <begin position="36"/>
        <end position="279"/>
    </location>
</feature>
<evidence type="ECO:0008006" key="6">
    <source>
        <dbReference type="Google" id="ProtNLM"/>
    </source>
</evidence>
<feature type="transmembrane region" description="Helical" evidence="2">
    <location>
        <begin position="228"/>
        <end position="251"/>
    </location>
</feature>
<evidence type="ECO:0000313" key="4">
    <source>
        <dbReference type="EMBL" id="GAA4287697.1"/>
    </source>
</evidence>